<evidence type="ECO:0000259" key="5">
    <source>
        <dbReference type="PROSITE" id="PS50110"/>
    </source>
</evidence>
<gene>
    <name evidence="6" type="ORF">IRI77_06340</name>
</gene>
<dbReference type="GO" id="GO:0000160">
    <property type="term" value="P:phosphorelay signal transduction system"/>
    <property type="evidence" value="ECO:0007669"/>
    <property type="project" value="InterPro"/>
</dbReference>
<organism evidence="6 7">
    <name type="scientific">Paludibaculum fermentans</name>
    <dbReference type="NCBI Taxonomy" id="1473598"/>
    <lineage>
        <taxon>Bacteria</taxon>
        <taxon>Pseudomonadati</taxon>
        <taxon>Acidobacteriota</taxon>
        <taxon>Terriglobia</taxon>
        <taxon>Bryobacterales</taxon>
        <taxon>Bryobacteraceae</taxon>
        <taxon>Paludibaculum</taxon>
    </lineage>
</organism>
<dbReference type="InterPro" id="IPR001789">
    <property type="entry name" value="Sig_transdc_resp-reg_receiver"/>
</dbReference>
<feature type="domain" description="Response regulatory" evidence="5">
    <location>
        <begin position="6"/>
        <end position="122"/>
    </location>
</feature>
<dbReference type="PROSITE" id="PS50043">
    <property type="entry name" value="HTH_LUXR_2"/>
    <property type="match status" value="1"/>
</dbReference>
<dbReference type="Gene3D" id="3.40.50.2300">
    <property type="match status" value="1"/>
</dbReference>
<dbReference type="InterPro" id="IPR058245">
    <property type="entry name" value="NreC/VraR/RcsB-like_REC"/>
</dbReference>
<dbReference type="InterPro" id="IPR000792">
    <property type="entry name" value="Tscrpt_reg_LuxR_C"/>
</dbReference>
<dbReference type="CDD" id="cd06170">
    <property type="entry name" value="LuxR_C_like"/>
    <property type="match status" value="1"/>
</dbReference>
<feature type="domain" description="HTH luxR-type" evidence="4">
    <location>
        <begin position="138"/>
        <end position="203"/>
    </location>
</feature>
<reference evidence="6 7" key="1">
    <citation type="submission" date="2020-10" db="EMBL/GenBank/DDBJ databases">
        <title>Complete genome sequence of Paludibaculum fermentans P105T, a facultatively anaerobic acidobacterium capable of dissimilatory Fe(III) reduction.</title>
        <authorList>
            <person name="Dedysh S.N."/>
            <person name="Beletsky A.V."/>
            <person name="Kulichevskaya I.S."/>
            <person name="Mardanov A.V."/>
            <person name="Ravin N.V."/>
        </authorList>
    </citation>
    <scope>NUCLEOTIDE SEQUENCE [LARGE SCALE GENOMIC DNA]</scope>
    <source>
        <strain evidence="6 7">P105</strain>
    </source>
</reference>
<sequence>MTEAVRILLVEDQSIARLALHTIIDPRPDMKIVAETGRGNEAADLFDLHLPDVVIMDLRLPGQSGFEAIRIIRKKHATARILVLTNYEGSEDVHRVLQAGAMAYLTKDTGKEELIQAILAVSRGKRYLPSSVGALLAERMPGSELTEREQDVLRLLAKGASNRGVAESLGISENTARIHVTHILQKLGVEDRTQAVIAAIQRGIVHVD</sequence>
<dbReference type="KEGG" id="pfer:IRI77_06340"/>
<dbReference type="GO" id="GO:0006355">
    <property type="term" value="P:regulation of DNA-templated transcription"/>
    <property type="evidence" value="ECO:0007669"/>
    <property type="project" value="InterPro"/>
</dbReference>
<keyword evidence="2" id="KW-0238">DNA-binding</keyword>
<dbReference type="GO" id="GO:0003677">
    <property type="term" value="F:DNA binding"/>
    <property type="evidence" value="ECO:0007669"/>
    <property type="project" value="UniProtKB-KW"/>
</dbReference>
<evidence type="ECO:0000256" key="2">
    <source>
        <dbReference type="ARBA" id="ARBA00023125"/>
    </source>
</evidence>
<dbReference type="Proteomes" id="UP000593892">
    <property type="component" value="Chromosome"/>
</dbReference>
<dbReference type="PANTHER" id="PTHR43214:SF43">
    <property type="entry name" value="TWO-COMPONENT RESPONSE REGULATOR"/>
    <property type="match status" value="1"/>
</dbReference>
<evidence type="ECO:0000313" key="7">
    <source>
        <dbReference type="Proteomes" id="UP000593892"/>
    </source>
</evidence>
<dbReference type="SUPFAM" id="SSF46894">
    <property type="entry name" value="C-terminal effector domain of the bipartite response regulators"/>
    <property type="match status" value="1"/>
</dbReference>
<dbReference type="CDD" id="cd17535">
    <property type="entry name" value="REC_NarL-like"/>
    <property type="match status" value="1"/>
</dbReference>
<dbReference type="InterPro" id="IPR039420">
    <property type="entry name" value="WalR-like"/>
</dbReference>
<evidence type="ECO:0000256" key="3">
    <source>
        <dbReference type="PROSITE-ProRule" id="PRU00169"/>
    </source>
</evidence>
<dbReference type="PROSITE" id="PS50110">
    <property type="entry name" value="RESPONSE_REGULATORY"/>
    <property type="match status" value="1"/>
</dbReference>
<dbReference type="EMBL" id="CP063849">
    <property type="protein sequence ID" value="QOY89569.1"/>
    <property type="molecule type" value="Genomic_DNA"/>
</dbReference>
<protein>
    <submittedName>
        <fullName evidence="6">Response regulator transcription factor</fullName>
    </submittedName>
</protein>
<evidence type="ECO:0000313" key="6">
    <source>
        <dbReference type="EMBL" id="QOY89569.1"/>
    </source>
</evidence>
<keyword evidence="1 3" id="KW-0597">Phosphoprotein</keyword>
<name>A0A7S7NTS5_PALFE</name>
<accession>A0A7S7NTS5</accession>
<dbReference type="SMART" id="SM00448">
    <property type="entry name" value="REC"/>
    <property type="match status" value="1"/>
</dbReference>
<proteinExistence type="predicted"/>
<dbReference type="RefSeq" id="WP_194451231.1">
    <property type="nucleotide sequence ID" value="NZ_CP063849.1"/>
</dbReference>
<dbReference type="PANTHER" id="PTHR43214">
    <property type="entry name" value="TWO-COMPONENT RESPONSE REGULATOR"/>
    <property type="match status" value="1"/>
</dbReference>
<dbReference type="InterPro" id="IPR011006">
    <property type="entry name" value="CheY-like_superfamily"/>
</dbReference>
<dbReference type="Pfam" id="PF00072">
    <property type="entry name" value="Response_reg"/>
    <property type="match status" value="1"/>
</dbReference>
<dbReference type="SUPFAM" id="SSF52172">
    <property type="entry name" value="CheY-like"/>
    <property type="match status" value="1"/>
</dbReference>
<feature type="modified residue" description="4-aspartylphosphate" evidence="3">
    <location>
        <position position="57"/>
    </location>
</feature>
<keyword evidence="7" id="KW-1185">Reference proteome</keyword>
<evidence type="ECO:0000256" key="1">
    <source>
        <dbReference type="ARBA" id="ARBA00022553"/>
    </source>
</evidence>
<dbReference type="InterPro" id="IPR016032">
    <property type="entry name" value="Sig_transdc_resp-reg_C-effctor"/>
</dbReference>
<dbReference type="AlphaFoldDB" id="A0A7S7NTS5"/>
<dbReference type="Pfam" id="PF00196">
    <property type="entry name" value="GerE"/>
    <property type="match status" value="1"/>
</dbReference>
<dbReference type="SMART" id="SM00421">
    <property type="entry name" value="HTH_LUXR"/>
    <property type="match status" value="1"/>
</dbReference>
<dbReference type="PRINTS" id="PR00038">
    <property type="entry name" value="HTHLUXR"/>
</dbReference>
<evidence type="ECO:0000259" key="4">
    <source>
        <dbReference type="PROSITE" id="PS50043"/>
    </source>
</evidence>